<protein>
    <submittedName>
        <fullName evidence="1">Uncharacterized protein</fullName>
    </submittedName>
</protein>
<keyword evidence="2" id="KW-1185">Reference proteome</keyword>
<dbReference type="AlphaFoldDB" id="A0A7J7CE00"/>
<organism evidence="1 2">
    <name type="scientific">Tripterygium wilfordii</name>
    <name type="common">Thunder God vine</name>
    <dbReference type="NCBI Taxonomy" id="458696"/>
    <lineage>
        <taxon>Eukaryota</taxon>
        <taxon>Viridiplantae</taxon>
        <taxon>Streptophyta</taxon>
        <taxon>Embryophyta</taxon>
        <taxon>Tracheophyta</taxon>
        <taxon>Spermatophyta</taxon>
        <taxon>Magnoliopsida</taxon>
        <taxon>eudicotyledons</taxon>
        <taxon>Gunneridae</taxon>
        <taxon>Pentapetalae</taxon>
        <taxon>rosids</taxon>
        <taxon>fabids</taxon>
        <taxon>Celastrales</taxon>
        <taxon>Celastraceae</taxon>
        <taxon>Tripterygium</taxon>
    </lineage>
</organism>
<name>A0A7J7CE00_TRIWF</name>
<comment type="caution">
    <text evidence="1">The sequence shown here is derived from an EMBL/GenBank/DDBJ whole genome shotgun (WGS) entry which is preliminary data.</text>
</comment>
<evidence type="ECO:0000313" key="2">
    <source>
        <dbReference type="Proteomes" id="UP000593562"/>
    </source>
</evidence>
<dbReference type="EMBL" id="JAAARO010000018">
    <property type="protein sequence ID" value="KAF5732353.1"/>
    <property type="molecule type" value="Genomic_DNA"/>
</dbReference>
<dbReference type="Proteomes" id="UP000593562">
    <property type="component" value="Unassembled WGS sequence"/>
</dbReference>
<sequence length="115" mass="13235">MNLFHLLIILNPMNGLERMNILLAKRTFKVIWYDIVDFIGIIVCQSSTLNLNWPPWKVGSRVDVISMVDSLKMNEDSAFHRWASDSGSSLSYIPVLFQEFEIIDVNSSRLWAGNM</sequence>
<dbReference type="InParanoid" id="A0A7J7CE00"/>
<proteinExistence type="predicted"/>
<accession>A0A7J7CE00</accession>
<reference evidence="1 2" key="1">
    <citation type="journal article" date="2020" name="Nat. Commun.">
        <title>Genome of Tripterygium wilfordii and identification of cytochrome P450 involved in triptolide biosynthesis.</title>
        <authorList>
            <person name="Tu L."/>
            <person name="Su P."/>
            <person name="Zhang Z."/>
            <person name="Gao L."/>
            <person name="Wang J."/>
            <person name="Hu T."/>
            <person name="Zhou J."/>
            <person name="Zhang Y."/>
            <person name="Zhao Y."/>
            <person name="Liu Y."/>
            <person name="Song Y."/>
            <person name="Tong Y."/>
            <person name="Lu Y."/>
            <person name="Yang J."/>
            <person name="Xu C."/>
            <person name="Jia M."/>
            <person name="Peters R.J."/>
            <person name="Huang L."/>
            <person name="Gao W."/>
        </authorList>
    </citation>
    <scope>NUCLEOTIDE SEQUENCE [LARGE SCALE GENOMIC DNA]</scope>
    <source>
        <strain evidence="2">cv. XIE 37</strain>
        <tissue evidence="1">Leaf</tissue>
    </source>
</reference>
<gene>
    <name evidence="1" type="ORF">HS088_TW18G01047</name>
</gene>
<evidence type="ECO:0000313" key="1">
    <source>
        <dbReference type="EMBL" id="KAF5732353.1"/>
    </source>
</evidence>